<dbReference type="NCBIfam" id="TIGR01640">
    <property type="entry name" value="F_box_assoc_1"/>
    <property type="match status" value="1"/>
</dbReference>
<dbReference type="CDD" id="cd22157">
    <property type="entry name" value="F-box_AtFBW1-like"/>
    <property type="match status" value="1"/>
</dbReference>
<keyword evidence="3" id="KW-1185">Reference proteome</keyword>
<sequence>MDTNDNGGDFLEDSIKEILLRSPMKSLLRFKCVCKNWYTLIKNPSFIREHLNFSKNNPPQLLIYDYGAPNDLPPLTFISDNGIDSPTHEVNPQNFEGMTNLLGSINGLFFLEREINNDILCALWNPATREVRDLPSTVEIKFESFFSFNRFFGFGLDPLTNDYKVVYYNYKNENAAVYSCSRDSWRIFKHENGYDNRNVECVDTFYGSTTYLNGSYYWMLKRNLDFNFGFKFLSFNFGNEVFEMIEGPPHDYAIRSCTADLIILDDSIAILNEVDLFVFYVWVMIQPGVWNKFATFHCFSSVMSCCDSSLILATRRSRLISYNVKTKKTRHLEFRHPRLSRSPILSGCGVHCYKESLVTFKRQGNG</sequence>
<organism evidence="2 3">
    <name type="scientific">Solanum verrucosum</name>
    <dbReference type="NCBI Taxonomy" id="315347"/>
    <lineage>
        <taxon>Eukaryota</taxon>
        <taxon>Viridiplantae</taxon>
        <taxon>Streptophyta</taxon>
        <taxon>Embryophyta</taxon>
        <taxon>Tracheophyta</taxon>
        <taxon>Spermatophyta</taxon>
        <taxon>Magnoliopsida</taxon>
        <taxon>eudicotyledons</taxon>
        <taxon>Gunneridae</taxon>
        <taxon>Pentapetalae</taxon>
        <taxon>asterids</taxon>
        <taxon>lamiids</taxon>
        <taxon>Solanales</taxon>
        <taxon>Solanaceae</taxon>
        <taxon>Solanoideae</taxon>
        <taxon>Solaneae</taxon>
        <taxon>Solanum</taxon>
    </lineage>
</organism>
<dbReference type="InterPro" id="IPR001810">
    <property type="entry name" value="F-box_dom"/>
</dbReference>
<evidence type="ECO:0000259" key="1">
    <source>
        <dbReference type="SMART" id="SM00256"/>
    </source>
</evidence>
<evidence type="ECO:0000313" key="2">
    <source>
        <dbReference type="EMBL" id="WMV28182.1"/>
    </source>
</evidence>
<dbReference type="Proteomes" id="UP001234989">
    <property type="component" value="Chromosome 5"/>
</dbReference>
<reference evidence="2" key="1">
    <citation type="submission" date="2023-08" db="EMBL/GenBank/DDBJ databases">
        <title>A de novo genome assembly of Solanum verrucosum Schlechtendal, a Mexican diploid species geographically isolated from the other diploid A-genome species in potato relatives.</title>
        <authorList>
            <person name="Hosaka K."/>
        </authorList>
    </citation>
    <scope>NUCLEOTIDE SEQUENCE</scope>
    <source>
        <tissue evidence="2">Young leaves</tissue>
    </source>
</reference>
<dbReference type="Pfam" id="PF00646">
    <property type="entry name" value="F-box"/>
    <property type="match status" value="1"/>
</dbReference>
<name>A0AAF0QQ99_SOLVR</name>
<dbReference type="SMART" id="SM00256">
    <property type="entry name" value="FBOX"/>
    <property type="match status" value="1"/>
</dbReference>
<dbReference type="PANTHER" id="PTHR31672:SF13">
    <property type="entry name" value="F-BOX PROTEIN CPR30-LIKE"/>
    <property type="match status" value="1"/>
</dbReference>
<proteinExistence type="predicted"/>
<dbReference type="EMBL" id="CP133616">
    <property type="protein sequence ID" value="WMV28182.1"/>
    <property type="molecule type" value="Genomic_DNA"/>
</dbReference>
<dbReference type="InterPro" id="IPR006527">
    <property type="entry name" value="F-box-assoc_dom_typ1"/>
</dbReference>
<dbReference type="AlphaFoldDB" id="A0AAF0QQ99"/>
<dbReference type="InterPro" id="IPR036047">
    <property type="entry name" value="F-box-like_dom_sf"/>
</dbReference>
<protein>
    <recommendedName>
        <fullName evidence="1">F-box domain-containing protein</fullName>
    </recommendedName>
</protein>
<dbReference type="InterPro" id="IPR017451">
    <property type="entry name" value="F-box-assoc_interact_dom"/>
</dbReference>
<evidence type="ECO:0000313" key="3">
    <source>
        <dbReference type="Proteomes" id="UP001234989"/>
    </source>
</evidence>
<dbReference type="SUPFAM" id="SSF81383">
    <property type="entry name" value="F-box domain"/>
    <property type="match status" value="1"/>
</dbReference>
<gene>
    <name evidence="2" type="ORF">MTR67_021567</name>
</gene>
<accession>A0AAF0QQ99</accession>
<dbReference type="Pfam" id="PF07734">
    <property type="entry name" value="FBA_1"/>
    <property type="match status" value="1"/>
</dbReference>
<dbReference type="InterPro" id="IPR050796">
    <property type="entry name" value="SCF_F-box_component"/>
</dbReference>
<dbReference type="Gene3D" id="1.20.1280.50">
    <property type="match status" value="1"/>
</dbReference>
<dbReference type="PANTHER" id="PTHR31672">
    <property type="entry name" value="BNACNNG10540D PROTEIN"/>
    <property type="match status" value="1"/>
</dbReference>
<feature type="domain" description="F-box" evidence="1">
    <location>
        <begin position="10"/>
        <end position="50"/>
    </location>
</feature>